<reference evidence="10" key="1">
    <citation type="submission" date="2020-04" db="EMBL/GenBank/DDBJ databases">
        <authorList>
            <person name="Alioto T."/>
            <person name="Alioto T."/>
            <person name="Gomez Garrido J."/>
        </authorList>
    </citation>
    <scope>NUCLEOTIDE SEQUENCE</scope>
    <source>
        <strain evidence="10">A484AB</strain>
    </source>
</reference>
<keyword evidence="4" id="KW-0103">Bromodomain</keyword>
<evidence type="ECO:0000256" key="5">
    <source>
        <dbReference type="ARBA" id="ARBA00023163"/>
    </source>
</evidence>
<comment type="similarity">
    <text evidence="2">Belongs to the TAF1 family.</text>
</comment>
<protein>
    <recommendedName>
        <fullName evidence="7">Transcription initiation factor TFIID subunit 1</fullName>
    </recommendedName>
</protein>
<dbReference type="SMART" id="SM00297">
    <property type="entry name" value="BROMO"/>
    <property type="match status" value="2"/>
</dbReference>
<dbReference type="PANTHER" id="PTHR13900">
    <property type="entry name" value="TRANSCRIPTION INITIATION FACTOR TFIID"/>
    <property type="match status" value="1"/>
</dbReference>
<organism evidence="10 11">
    <name type="scientific">Paramuricea clavata</name>
    <name type="common">Red gorgonian</name>
    <name type="synonym">Violescent sea-whip</name>
    <dbReference type="NCBI Taxonomy" id="317549"/>
    <lineage>
        <taxon>Eukaryota</taxon>
        <taxon>Metazoa</taxon>
        <taxon>Cnidaria</taxon>
        <taxon>Anthozoa</taxon>
        <taxon>Octocorallia</taxon>
        <taxon>Malacalcyonacea</taxon>
        <taxon>Plexauridae</taxon>
        <taxon>Paramuricea</taxon>
    </lineage>
</organism>
<evidence type="ECO:0000256" key="2">
    <source>
        <dbReference type="ARBA" id="ARBA00009064"/>
    </source>
</evidence>
<dbReference type="GO" id="GO:0017025">
    <property type="term" value="F:TBP-class protein binding"/>
    <property type="evidence" value="ECO:0007669"/>
    <property type="project" value="InterPro"/>
</dbReference>
<dbReference type="InterPro" id="IPR036427">
    <property type="entry name" value="Bromodomain-like_sf"/>
</dbReference>
<feature type="domain" description="Bromo" evidence="9">
    <location>
        <begin position="1367"/>
        <end position="1437"/>
    </location>
</feature>
<dbReference type="SUPFAM" id="SSF47370">
    <property type="entry name" value="Bromodomain"/>
    <property type="match status" value="2"/>
</dbReference>
<dbReference type="Pfam" id="PF15288">
    <property type="entry name" value="zf-CCHC_6"/>
    <property type="match status" value="1"/>
</dbReference>
<keyword evidence="6" id="KW-0539">Nucleus</keyword>
<dbReference type="InterPro" id="IPR041670">
    <property type="entry name" value="Znf-CCHC_6"/>
</dbReference>
<comment type="caution">
    <text evidence="10">The sequence shown here is derived from an EMBL/GenBank/DDBJ whole genome shotgun (WGS) entry which is preliminary data.</text>
</comment>
<feature type="compositionally biased region" description="Basic and acidic residues" evidence="8">
    <location>
        <begin position="132"/>
        <end position="149"/>
    </location>
</feature>
<proteinExistence type="inferred from homology"/>
<dbReference type="Gene3D" id="1.20.920.10">
    <property type="entry name" value="Bromodomain-like"/>
    <property type="match status" value="2"/>
</dbReference>
<keyword evidence="3" id="KW-0805">Transcription regulation</keyword>
<feature type="compositionally biased region" description="Basic and acidic residues" evidence="8">
    <location>
        <begin position="1098"/>
        <end position="1124"/>
    </location>
</feature>
<feature type="compositionally biased region" description="Acidic residues" evidence="8">
    <location>
        <begin position="1725"/>
        <end position="1768"/>
    </location>
</feature>
<dbReference type="PANTHER" id="PTHR13900:SF0">
    <property type="entry name" value="TRANSCRIPTION INITIATION FACTOR TFIID SUBUNIT 1"/>
    <property type="match status" value="1"/>
</dbReference>
<dbReference type="GO" id="GO:0051123">
    <property type="term" value="P:RNA polymerase II preinitiation complex assembly"/>
    <property type="evidence" value="ECO:0007669"/>
    <property type="project" value="TreeGrafter"/>
</dbReference>
<feature type="compositionally biased region" description="Acidic residues" evidence="8">
    <location>
        <begin position="1050"/>
        <end position="1064"/>
    </location>
</feature>
<dbReference type="Pfam" id="PF12157">
    <property type="entry name" value="DUF3591"/>
    <property type="match status" value="1"/>
</dbReference>
<evidence type="ECO:0000256" key="8">
    <source>
        <dbReference type="SAM" id="MobiDB-lite"/>
    </source>
</evidence>
<feature type="region of interest" description="Disordered" evidence="8">
    <location>
        <begin position="1712"/>
        <end position="1776"/>
    </location>
</feature>
<feature type="compositionally biased region" description="Basic and acidic residues" evidence="8">
    <location>
        <begin position="510"/>
        <end position="520"/>
    </location>
</feature>
<dbReference type="PRINTS" id="PR00503">
    <property type="entry name" value="BROMODOMAIN"/>
</dbReference>
<evidence type="ECO:0000313" key="10">
    <source>
        <dbReference type="EMBL" id="CAB3979441.1"/>
    </source>
</evidence>
<feature type="compositionally biased region" description="Low complexity" evidence="8">
    <location>
        <begin position="111"/>
        <end position="120"/>
    </location>
</feature>
<dbReference type="Gene3D" id="1.10.1100.10">
    <property type="entry name" value="TAFII-230 TBP-binding domain"/>
    <property type="match status" value="1"/>
</dbReference>
<evidence type="ECO:0000256" key="7">
    <source>
        <dbReference type="ARBA" id="ARBA00040102"/>
    </source>
</evidence>
<feature type="compositionally biased region" description="Basic residues" evidence="8">
    <location>
        <begin position="216"/>
        <end position="225"/>
    </location>
</feature>
<dbReference type="InterPro" id="IPR001487">
    <property type="entry name" value="Bromodomain"/>
</dbReference>
<feature type="compositionally biased region" description="Basic and acidic residues" evidence="8">
    <location>
        <begin position="1211"/>
        <end position="1224"/>
    </location>
</feature>
<feature type="compositionally biased region" description="Polar residues" evidence="8">
    <location>
        <begin position="1680"/>
        <end position="1689"/>
    </location>
</feature>
<dbReference type="OrthoDB" id="5752at2759"/>
<evidence type="ECO:0000256" key="1">
    <source>
        <dbReference type="ARBA" id="ARBA00004123"/>
    </source>
</evidence>
<accession>A0A7D9D8E4</accession>
<feature type="compositionally biased region" description="Basic and acidic residues" evidence="8">
    <location>
        <begin position="251"/>
        <end position="264"/>
    </location>
</feature>
<feature type="compositionally biased region" description="Polar residues" evidence="8">
    <location>
        <begin position="1601"/>
        <end position="1611"/>
    </location>
</feature>
<evidence type="ECO:0000256" key="4">
    <source>
        <dbReference type="ARBA" id="ARBA00023117"/>
    </source>
</evidence>
<evidence type="ECO:0000256" key="6">
    <source>
        <dbReference type="ARBA" id="ARBA00023242"/>
    </source>
</evidence>
<dbReference type="Pfam" id="PF09247">
    <property type="entry name" value="TBP-binding"/>
    <property type="match status" value="1"/>
</dbReference>
<dbReference type="Proteomes" id="UP001152795">
    <property type="component" value="Unassembled WGS sequence"/>
</dbReference>
<feature type="region of interest" description="Disordered" evidence="8">
    <location>
        <begin position="1599"/>
        <end position="1620"/>
    </location>
</feature>
<feature type="region of interest" description="Disordered" evidence="8">
    <location>
        <begin position="1046"/>
        <end position="1065"/>
    </location>
</feature>
<feature type="domain" description="Bromo" evidence="9">
    <location>
        <begin position="1489"/>
        <end position="1559"/>
    </location>
</feature>
<dbReference type="PROSITE" id="PS00633">
    <property type="entry name" value="BROMODOMAIN_1"/>
    <property type="match status" value="2"/>
</dbReference>
<evidence type="ECO:0000313" key="11">
    <source>
        <dbReference type="Proteomes" id="UP001152795"/>
    </source>
</evidence>
<feature type="region of interest" description="Disordered" evidence="8">
    <location>
        <begin position="1211"/>
        <end position="1235"/>
    </location>
</feature>
<dbReference type="CDD" id="cd05511">
    <property type="entry name" value="Bromo_TFIID"/>
    <property type="match status" value="1"/>
</dbReference>
<dbReference type="Pfam" id="PF00439">
    <property type="entry name" value="Bromodomain"/>
    <property type="match status" value="2"/>
</dbReference>
<dbReference type="GO" id="GO:0016251">
    <property type="term" value="F:RNA polymerase II general transcription initiation factor activity"/>
    <property type="evidence" value="ECO:0007669"/>
    <property type="project" value="InterPro"/>
</dbReference>
<keyword evidence="11" id="KW-1185">Reference proteome</keyword>
<comment type="subcellular location">
    <subcellularLocation>
        <location evidence="1">Nucleus</location>
    </subcellularLocation>
</comment>
<dbReference type="EMBL" id="CACRXK020000198">
    <property type="protein sequence ID" value="CAB3979441.1"/>
    <property type="molecule type" value="Genomic_DNA"/>
</dbReference>
<gene>
    <name evidence="10" type="ORF">PACLA_8A088095</name>
</gene>
<dbReference type="SUPFAM" id="SSF47055">
    <property type="entry name" value="TAF(II)230 TBP-binding fragment"/>
    <property type="match status" value="1"/>
</dbReference>
<dbReference type="InterPro" id="IPR018359">
    <property type="entry name" value="Bromodomain_CS"/>
</dbReference>
<evidence type="ECO:0000259" key="9">
    <source>
        <dbReference type="PROSITE" id="PS50014"/>
    </source>
</evidence>
<feature type="region of interest" description="Disordered" evidence="8">
    <location>
        <begin position="479"/>
        <end position="532"/>
    </location>
</feature>
<dbReference type="GO" id="GO:0004402">
    <property type="term" value="F:histone acetyltransferase activity"/>
    <property type="evidence" value="ECO:0007669"/>
    <property type="project" value="InterPro"/>
</dbReference>
<feature type="region of interest" description="Disordered" evidence="8">
    <location>
        <begin position="111"/>
        <end position="176"/>
    </location>
</feature>
<keyword evidence="5" id="KW-0804">Transcription</keyword>
<dbReference type="InterPro" id="IPR036741">
    <property type="entry name" value="TAFII-230_TBP-bd_sf"/>
</dbReference>
<name>A0A7D9D8E4_PARCT</name>
<sequence>MATEEEGAEKDSDWSLTGFLFGNINEKGELEDESILDEESRRHLSRLESLGGLGSLVKDISSLEERSERVNLLDKVGGSVAKAYNAADFSEINELADDEEANYRRGLKFLSQESKVSSSSSKDENYDDDYDDSKTDIHKDSLTKAEQDRLAMPPPIMDNGGMIKQDGASDTSFLPQTSNGKTVLDLFPEFRPGKVLRFSRLFWPAKPSSLPQLWRNAKKRRKKKKKQEDPTTPVTPSFKIHDEYESDDEDRLMRPIENDGKSDRSSLQSRDGLDKEEEKMCAWRHGPAALWYEMLGVNEDGTNLDYGFKLKEQINIEEEKPNTDEIEAERKFPSDDCFHLVAIKRWEDDIIWSPEDVKLNPLSEGIAGWIPSANIRTTLAYANQRTAAGSKLCGLEQSISKTKAAIKANHAALAENVKENKPWYSIFPVDNQELIYGRWEDKIIWDSEAMPNIPEPEIMELDPNDENLILGIPEDVVVNAGKEQEPTRRREPKNKSKLLLGKSKTEDEDEGRRFHNETLKDPFNISNDKYYNPKHTSAESSLQATMGTNRIQHSTPAMELQRPFFPTFNSKESLRHFHRPLLKRVTHGKLSVPGPHPVSGLLKHIKKKAKERQKERLASGGGEVFFMRDVTDLTGMDGDLILAEYCEEYPPLIMAVGMNTRIIDYYKRKHGKDEGAPNFEYGETLYIHQTSPFLGQLKPGESLQALESNLYRAPIYEHAMPSSDFVIIKTNNSYYIREVKTIFCVGQECPKFEVPGPNSKKANNHARDFLQVFIYRLFWKSPDNPRRIKMDDIKRAFPHHSESSIRKRLKLCADFKRTGVDCNWWVLKNDFRLPSEDEMRALVTPEQCCGYLSMQAAEQRLKDAGYGEKNMCASDDDNEEENQKIDDEVRTAPWNTTRAFISAMRGKCQLAVSGPADPTGCGEGFSYVRVPNKPIASKDENSAQSASVRKQKTVTGTDADLRRLSLKDARKVLRNFGIPEEEIKKLSRWEVIDVVRTRSTQAAKSGEERMSKFARGSRFSIAEHQERYKEECQRIFELQNGVLSSTEVLSTDEESSSDEDSDYDELGKNLESMLSNKKSSSQLTHEQEEVERLELQRLFANEDSKDNSDSKGSSDKVGKEGKNGDDDDTTSVMSFESSVAGRRLLIQRTFKDEEGRQYTRTEVVKNQPVIDAYLKYITKDKNYRENFASQDEVHKEEIRRERRRIQEQLRRIKRNQEKEREKALQPKKKKEKTPNNLKCGACGEIGHMRTNKNCPQYQEVPGTTGPIQVAMTDEQVAEHEMNMPQDDLVKVEGTKITLGKAFLDHANDLKRRSMVLRIPKELVKKRRRSGLMHCDYLTKRHKQTNRRRTNPVVVLQLILENISTKLKEIKESRPFHTPVSIRTVPDYYKIVMNPMDLQTIKENIRKGLYRSREEFLQDTNLLYSNCVLYNGDKHSLTEVAKKITDLAKQMIDEKEEEITQIEKDINPLLSDDPQTGFSWMLENVIMHIKASADTWPFHRAVSAKNVPDYYEIVKQAMDLEKLRSRVLDHFYRNREEFMADVNLILNNCILYNGDEHPFSSTCRNMVKKCEELLKESADQFAKLEENIATNPYYDEIDSESRSSYVASQPPSESGEIFNENSLDEFPSSVLMEETMDSVYTNEDNSNQSCDQVFSAAKSERVHMKSADDDMDVDVVGSGEESLNQSNVTTDELDKDIAAVVPAAGENSLTLEKLLQDLETSPQHDESDESGDDDFPFDDGDDDDVEDEEEPGDEERLDETIEDIEDNGEDTSRDTTE</sequence>
<dbReference type="InterPro" id="IPR040240">
    <property type="entry name" value="TAF1"/>
</dbReference>
<dbReference type="InterPro" id="IPR022591">
    <property type="entry name" value="TAF1_HAT_dom"/>
</dbReference>
<dbReference type="PROSITE" id="PS50014">
    <property type="entry name" value="BROMODOMAIN_2"/>
    <property type="match status" value="2"/>
</dbReference>
<dbReference type="GO" id="GO:0005669">
    <property type="term" value="C:transcription factor TFIID complex"/>
    <property type="evidence" value="ECO:0007669"/>
    <property type="project" value="InterPro"/>
</dbReference>
<feature type="region of interest" description="Disordered" evidence="8">
    <location>
        <begin position="1098"/>
        <end position="1135"/>
    </location>
</feature>
<evidence type="ECO:0000256" key="3">
    <source>
        <dbReference type="ARBA" id="ARBA00023015"/>
    </source>
</evidence>
<feature type="region of interest" description="Disordered" evidence="8">
    <location>
        <begin position="213"/>
        <end position="272"/>
    </location>
</feature>
<dbReference type="InterPro" id="IPR009067">
    <property type="entry name" value="TAF_II_230-bd"/>
</dbReference>
<feature type="region of interest" description="Disordered" evidence="8">
    <location>
        <begin position="1660"/>
        <end position="1689"/>
    </location>
</feature>